<dbReference type="InterPro" id="IPR008007">
    <property type="entry name" value="Peptidase_M42"/>
</dbReference>
<dbReference type="PANTHER" id="PTHR32481">
    <property type="entry name" value="AMINOPEPTIDASE"/>
    <property type="match status" value="1"/>
</dbReference>
<dbReference type="GO" id="GO:0046872">
    <property type="term" value="F:metal ion binding"/>
    <property type="evidence" value="ECO:0007669"/>
    <property type="project" value="UniProtKB-UniRule"/>
</dbReference>
<name>A0A926HTE5_9FIRM</name>
<evidence type="ECO:0000256" key="8">
    <source>
        <dbReference type="PIRSR" id="PIRSR001123-2"/>
    </source>
</evidence>
<feature type="binding site" evidence="8">
    <location>
        <position position="183"/>
    </location>
    <ligand>
        <name>Zn(2+)</name>
        <dbReference type="ChEBI" id="CHEBI:29105"/>
        <label>2</label>
    </ligand>
</feature>
<feature type="active site" description="Proton acceptor" evidence="7">
    <location>
        <position position="215"/>
    </location>
</feature>
<dbReference type="RefSeq" id="WP_249299533.1">
    <property type="nucleotide sequence ID" value="NZ_JACRSP010000002.1"/>
</dbReference>
<protein>
    <submittedName>
        <fullName evidence="9">M42 family peptidase</fullName>
    </submittedName>
</protein>
<keyword evidence="3" id="KW-0645">Protease</keyword>
<sequence length="368" mass="40013">MDINRVTEICKDLMLTPGLCGYESLVAKKMKAYMEAYTDDVRLDKIGNMIATFPGTDPEAPKIMMFAHMDQLGFIVRRIDDDGFIRVDRMGGIPEKVLPASAVWIGKEDGSGYVQGVFGVKPHHKQSAEEKFTVNTIPELYIDIGALCAQEVYDAGIQVGCPVVYEPAFTELLNHRALGTSGDNRKCCTALIEAAEIISQKPHASTIYLVGTVWEEFNLRGAMMANRTAPCDIGICLDGSLAADTPDLKNNSVNNTVYEGGPVISAYSFHGRGTLNGTIAHKGLYDRFIKVAKELNMPYQVNAAIGGLSDTSYLQLENDGVACINVGATSRYNHSPGELSGLLDVQMLGILAGNVCLSIDKSFDLHRF</sequence>
<organism evidence="9 10">
    <name type="scientific">Feifania hominis</name>
    <dbReference type="NCBI Taxonomy" id="2763660"/>
    <lineage>
        <taxon>Bacteria</taxon>
        <taxon>Bacillati</taxon>
        <taxon>Bacillota</taxon>
        <taxon>Clostridia</taxon>
        <taxon>Eubacteriales</taxon>
        <taxon>Feifaniaceae</taxon>
        <taxon>Feifania</taxon>
    </lineage>
</organism>
<dbReference type="AlphaFoldDB" id="A0A926HTE5"/>
<dbReference type="SUPFAM" id="SSF53187">
    <property type="entry name" value="Zn-dependent exopeptidases"/>
    <property type="match status" value="1"/>
</dbReference>
<dbReference type="Pfam" id="PF05343">
    <property type="entry name" value="Peptidase_M42"/>
    <property type="match status" value="1"/>
</dbReference>
<dbReference type="Gene3D" id="2.40.30.40">
    <property type="entry name" value="Peptidase M42, domain 2"/>
    <property type="match status" value="1"/>
</dbReference>
<keyword evidence="2" id="KW-0031">Aminopeptidase</keyword>
<evidence type="ECO:0000256" key="1">
    <source>
        <dbReference type="ARBA" id="ARBA00006272"/>
    </source>
</evidence>
<feature type="binding site" evidence="8">
    <location>
        <position position="216"/>
    </location>
    <ligand>
        <name>Zn(2+)</name>
        <dbReference type="ChEBI" id="CHEBI:29105"/>
        <label>2</label>
    </ligand>
</feature>
<dbReference type="PIRSF" id="PIRSF001123">
    <property type="entry name" value="PepA_GA"/>
    <property type="match status" value="1"/>
</dbReference>
<evidence type="ECO:0000256" key="6">
    <source>
        <dbReference type="PIRNR" id="PIRNR001123"/>
    </source>
</evidence>
<gene>
    <name evidence="9" type="ORF">H8695_03670</name>
</gene>
<evidence type="ECO:0000256" key="5">
    <source>
        <dbReference type="ARBA" id="ARBA00022801"/>
    </source>
</evidence>
<dbReference type="InterPro" id="IPR051464">
    <property type="entry name" value="Peptidase_M42_aminopept"/>
</dbReference>
<feature type="binding site" evidence="8">
    <location>
        <position position="68"/>
    </location>
    <ligand>
        <name>Zn(2+)</name>
        <dbReference type="ChEBI" id="CHEBI:29105"/>
        <label>1</label>
    </ligand>
</feature>
<evidence type="ECO:0000313" key="9">
    <source>
        <dbReference type="EMBL" id="MBC8535789.1"/>
    </source>
</evidence>
<keyword evidence="10" id="KW-1185">Reference proteome</keyword>
<comment type="similarity">
    <text evidence="1 6">Belongs to the peptidase M42 family.</text>
</comment>
<accession>A0A926HTE5</accession>
<keyword evidence="4 8" id="KW-0479">Metal-binding</keyword>
<dbReference type="Gene3D" id="3.40.630.10">
    <property type="entry name" value="Zn peptidases"/>
    <property type="match status" value="1"/>
</dbReference>
<feature type="binding site" evidence="8">
    <location>
        <position position="238"/>
    </location>
    <ligand>
        <name>Zn(2+)</name>
        <dbReference type="ChEBI" id="CHEBI:29105"/>
        <label>1</label>
    </ligand>
</feature>
<evidence type="ECO:0000256" key="4">
    <source>
        <dbReference type="ARBA" id="ARBA00022723"/>
    </source>
</evidence>
<proteinExistence type="inferred from homology"/>
<evidence type="ECO:0000256" key="3">
    <source>
        <dbReference type="ARBA" id="ARBA00022670"/>
    </source>
</evidence>
<dbReference type="GO" id="GO:0004177">
    <property type="term" value="F:aminopeptidase activity"/>
    <property type="evidence" value="ECO:0007669"/>
    <property type="project" value="UniProtKB-UniRule"/>
</dbReference>
<keyword evidence="5" id="KW-0378">Hydrolase</keyword>
<evidence type="ECO:0000256" key="2">
    <source>
        <dbReference type="ARBA" id="ARBA00022438"/>
    </source>
</evidence>
<feature type="binding site" evidence="8">
    <location>
        <position position="183"/>
    </location>
    <ligand>
        <name>Zn(2+)</name>
        <dbReference type="ChEBI" id="CHEBI:29105"/>
        <label>1</label>
    </ligand>
</feature>
<evidence type="ECO:0000256" key="7">
    <source>
        <dbReference type="PIRSR" id="PIRSR001123-1"/>
    </source>
</evidence>
<dbReference type="InterPro" id="IPR023367">
    <property type="entry name" value="Peptidase_M42_dom2"/>
</dbReference>
<comment type="cofactor">
    <cofactor evidence="8">
        <name>a divalent metal cation</name>
        <dbReference type="ChEBI" id="CHEBI:60240"/>
    </cofactor>
    <text evidence="8">Binds 2 divalent metal cations per subunit.</text>
</comment>
<dbReference type="EMBL" id="JACRSP010000002">
    <property type="protein sequence ID" value="MBC8535789.1"/>
    <property type="molecule type" value="Genomic_DNA"/>
</dbReference>
<dbReference type="SUPFAM" id="SSF101821">
    <property type="entry name" value="Aminopeptidase/glucanase lid domain"/>
    <property type="match status" value="1"/>
</dbReference>
<comment type="caution">
    <text evidence="9">The sequence shown here is derived from an EMBL/GenBank/DDBJ whole genome shotgun (WGS) entry which is preliminary data.</text>
</comment>
<dbReference type="GO" id="GO:0006508">
    <property type="term" value="P:proteolysis"/>
    <property type="evidence" value="ECO:0007669"/>
    <property type="project" value="UniProtKB-KW"/>
</dbReference>
<feature type="binding site" evidence="8">
    <location>
        <position position="334"/>
    </location>
    <ligand>
        <name>Zn(2+)</name>
        <dbReference type="ChEBI" id="CHEBI:29105"/>
        <label>2</label>
    </ligand>
</feature>
<dbReference type="PANTHER" id="PTHR32481:SF0">
    <property type="entry name" value="AMINOPEPTIDASE YPDE-RELATED"/>
    <property type="match status" value="1"/>
</dbReference>
<dbReference type="Proteomes" id="UP000620366">
    <property type="component" value="Unassembled WGS sequence"/>
</dbReference>
<evidence type="ECO:0000313" key="10">
    <source>
        <dbReference type="Proteomes" id="UP000620366"/>
    </source>
</evidence>
<reference evidence="9" key="1">
    <citation type="submission" date="2020-08" db="EMBL/GenBank/DDBJ databases">
        <title>Genome public.</title>
        <authorList>
            <person name="Liu C."/>
            <person name="Sun Q."/>
        </authorList>
    </citation>
    <scope>NUCLEOTIDE SEQUENCE</scope>
    <source>
        <strain evidence="9">BX7</strain>
    </source>
</reference>